<dbReference type="VEuPathDB" id="FungiDB:PSTT_02671"/>
<evidence type="ECO:0000256" key="7">
    <source>
        <dbReference type="SAM" id="MobiDB-lite"/>
    </source>
</evidence>
<dbReference type="InterPro" id="IPR003819">
    <property type="entry name" value="TauD/TfdA-like"/>
</dbReference>
<evidence type="ECO:0000256" key="2">
    <source>
        <dbReference type="ARBA" id="ARBA00008654"/>
    </source>
</evidence>
<dbReference type="SUPFAM" id="SSF51197">
    <property type="entry name" value="Clavaminate synthase-like"/>
    <property type="match status" value="1"/>
</dbReference>
<name>A0A2S4VZ62_9BASI</name>
<feature type="compositionally biased region" description="Polar residues" evidence="7">
    <location>
        <begin position="98"/>
        <end position="116"/>
    </location>
</feature>
<dbReference type="GO" id="GO:0046872">
    <property type="term" value="F:metal ion binding"/>
    <property type="evidence" value="ECO:0007669"/>
    <property type="project" value="UniProtKB-KW"/>
</dbReference>
<comment type="similarity">
    <text evidence="2">Belongs to the gamma-BBH/TMLD family.</text>
</comment>
<dbReference type="InterPro" id="IPR042098">
    <property type="entry name" value="TauD-like_sf"/>
</dbReference>
<evidence type="ECO:0000259" key="8">
    <source>
        <dbReference type="Pfam" id="PF02668"/>
    </source>
</evidence>
<keyword evidence="6" id="KW-0408">Iron</keyword>
<comment type="cofactor">
    <cofactor evidence="1">
        <name>Fe(2+)</name>
        <dbReference type="ChEBI" id="CHEBI:29033"/>
    </cofactor>
</comment>
<dbReference type="EMBL" id="PKSL01000016">
    <property type="protein sequence ID" value="POW14815.1"/>
    <property type="molecule type" value="Genomic_DNA"/>
</dbReference>
<sequence>MLFMVILYGLGRFNISHDRCNITLGQHSIGSGRHIIWEPDTITLAVPKSGGPTPLKGIIERRKEGNKTKNNQLGTMQNRLSKTLGLSAKQLLLKNSKHSTSNSTGIENQGKNNQASRNYVTQSKNSLANILSGPVHPLSPPEPPLTTTPNIPLSVSIDSAPKLKQKDGKKATKPIEVAGVTIKHNHESKILKIKSKTLETYNLEIPYLWLRDSCQESHSIDPRTKQKLFKTSDIPLDIHPIKTTIIDHPSTGPELIIQWSHPLLNRQNRDPPSKYKINTFFKDLDNPDHVWERKRHKFELLKPVYWSDNKKVIPPTVPSSSKDNQMITIKNKIEELKHSGQLFIDYQKFKSDKQIQKSGIERLNKLGLIFFENLDDNEFELSNLIETLGVDIRRTFYGDLWDVISTGNQAKNIANTNLELDYHMDLLHFENPPRFQFLHCIKNEVEGGCSGFLDSYSVVKQLLLTDPDSFRRLCTVMVGYEYINDNHHTFHKHPIIELKPKISIDRLLRRPHELLDHLVAYLKFDFHVRLDKGQAVAFDNRRILHARTAFESKPSHLQNSSSSKDGHVHRWLKGAYVDGDSVWDRIRVLNS</sequence>
<gene>
    <name evidence="9" type="ORF">PSTT_02671</name>
</gene>
<reference evidence="9" key="1">
    <citation type="submission" date="2017-12" db="EMBL/GenBank/DDBJ databases">
        <title>Gene loss provides genomic basis for host adaptation in cereal stripe rust fungi.</title>
        <authorList>
            <person name="Xia C."/>
        </authorList>
    </citation>
    <scope>NUCLEOTIDE SEQUENCE [LARGE SCALE GENOMIC DNA]</scope>
    <source>
        <strain evidence="9">93-210</strain>
    </source>
</reference>
<dbReference type="PANTHER" id="PTHR10696:SF25">
    <property type="entry name" value="OXIDOREDUCTASE AIM17-RELATED"/>
    <property type="match status" value="1"/>
</dbReference>
<feature type="domain" description="TauD/TfdA-like" evidence="8">
    <location>
        <begin position="344"/>
        <end position="558"/>
    </location>
</feature>
<feature type="region of interest" description="Disordered" evidence="7">
    <location>
        <begin position="96"/>
        <end position="116"/>
    </location>
</feature>
<dbReference type="GO" id="GO:0045329">
    <property type="term" value="P:carnitine biosynthetic process"/>
    <property type="evidence" value="ECO:0007669"/>
    <property type="project" value="TreeGrafter"/>
</dbReference>
<dbReference type="Gene3D" id="3.60.130.10">
    <property type="entry name" value="Clavaminate synthase-like"/>
    <property type="match status" value="1"/>
</dbReference>
<evidence type="ECO:0000256" key="6">
    <source>
        <dbReference type="ARBA" id="ARBA00023004"/>
    </source>
</evidence>
<evidence type="ECO:0000256" key="3">
    <source>
        <dbReference type="ARBA" id="ARBA00022723"/>
    </source>
</evidence>
<keyword evidence="5" id="KW-0560">Oxidoreductase</keyword>
<dbReference type="InterPro" id="IPR038492">
    <property type="entry name" value="GBBH-like_N_sf"/>
</dbReference>
<evidence type="ECO:0000313" key="10">
    <source>
        <dbReference type="Proteomes" id="UP000239156"/>
    </source>
</evidence>
<dbReference type="AlphaFoldDB" id="A0A2S4VZ62"/>
<dbReference type="VEuPathDB" id="FungiDB:PSHT_00076"/>
<evidence type="ECO:0000256" key="1">
    <source>
        <dbReference type="ARBA" id="ARBA00001954"/>
    </source>
</evidence>
<dbReference type="InterPro" id="IPR050411">
    <property type="entry name" value="AlphaKG_dependent_hydroxylases"/>
</dbReference>
<organism evidence="9 10">
    <name type="scientific">Puccinia striiformis</name>
    <dbReference type="NCBI Taxonomy" id="27350"/>
    <lineage>
        <taxon>Eukaryota</taxon>
        <taxon>Fungi</taxon>
        <taxon>Dikarya</taxon>
        <taxon>Basidiomycota</taxon>
        <taxon>Pucciniomycotina</taxon>
        <taxon>Pucciniomycetes</taxon>
        <taxon>Pucciniales</taxon>
        <taxon>Pucciniaceae</taxon>
        <taxon>Puccinia</taxon>
    </lineage>
</organism>
<dbReference type="Gene3D" id="3.30.2020.30">
    <property type="match status" value="1"/>
</dbReference>
<dbReference type="GO" id="GO:0051213">
    <property type="term" value="F:dioxygenase activity"/>
    <property type="evidence" value="ECO:0007669"/>
    <property type="project" value="UniProtKB-KW"/>
</dbReference>
<evidence type="ECO:0000313" key="9">
    <source>
        <dbReference type="EMBL" id="POW14815.1"/>
    </source>
</evidence>
<keyword evidence="10" id="KW-1185">Reference proteome</keyword>
<proteinExistence type="inferred from homology"/>
<comment type="caution">
    <text evidence="9">The sequence shown here is derived from an EMBL/GenBank/DDBJ whole genome shotgun (WGS) entry which is preliminary data.</text>
</comment>
<evidence type="ECO:0000256" key="5">
    <source>
        <dbReference type="ARBA" id="ARBA00023002"/>
    </source>
</evidence>
<dbReference type="GO" id="GO:0005739">
    <property type="term" value="C:mitochondrion"/>
    <property type="evidence" value="ECO:0007669"/>
    <property type="project" value="TreeGrafter"/>
</dbReference>
<keyword evidence="4" id="KW-0223">Dioxygenase</keyword>
<dbReference type="Proteomes" id="UP000239156">
    <property type="component" value="Unassembled WGS sequence"/>
</dbReference>
<evidence type="ECO:0000256" key="4">
    <source>
        <dbReference type="ARBA" id="ARBA00022964"/>
    </source>
</evidence>
<accession>A0A2S4VZ62</accession>
<protein>
    <recommendedName>
        <fullName evidence="8">TauD/TfdA-like domain-containing protein</fullName>
    </recommendedName>
</protein>
<dbReference type="Pfam" id="PF02668">
    <property type="entry name" value="TauD"/>
    <property type="match status" value="1"/>
</dbReference>
<keyword evidence="3" id="KW-0479">Metal-binding</keyword>
<dbReference type="PANTHER" id="PTHR10696">
    <property type="entry name" value="GAMMA-BUTYROBETAINE HYDROXYLASE-RELATED"/>
    <property type="match status" value="1"/>
</dbReference>